<reference evidence="1 2" key="1">
    <citation type="submission" date="2015-06" db="EMBL/GenBank/DDBJ databases">
        <title>New insights into the roles of widespread benthic archaea in carbon and nitrogen cycling.</title>
        <authorList>
            <person name="Lazar C.S."/>
            <person name="Baker B.J."/>
            <person name="Seitz K.W."/>
            <person name="Hyde A.S."/>
            <person name="Dick G.J."/>
            <person name="Hinrichs K.-U."/>
            <person name="Teske A.P."/>
        </authorList>
    </citation>
    <scope>NUCLEOTIDE SEQUENCE [LARGE SCALE GENOMIC DNA]</scope>
    <source>
        <strain evidence="1">DG-45</strain>
    </source>
</reference>
<dbReference type="Proteomes" id="UP000037210">
    <property type="component" value="Unassembled WGS sequence"/>
</dbReference>
<protein>
    <submittedName>
        <fullName evidence="1">Uncharacterized protein</fullName>
    </submittedName>
</protein>
<organism evidence="1 2">
    <name type="scientific">miscellaneous Crenarchaeota group-15 archaeon DG-45</name>
    <dbReference type="NCBI Taxonomy" id="1685127"/>
    <lineage>
        <taxon>Archaea</taxon>
        <taxon>Candidatus Bathyarchaeota</taxon>
        <taxon>MCG-15</taxon>
    </lineage>
</organism>
<dbReference type="EMBL" id="LFWZ01000040">
    <property type="protein sequence ID" value="KON30124.1"/>
    <property type="molecule type" value="Genomic_DNA"/>
</dbReference>
<comment type="caution">
    <text evidence="1">The sequence shown here is derived from an EMBL/GenBank/DDBJ whole genome shotgun (WGS) entry which is preliminary data.</text>
</comment>
<gene>
    <name evidence="1" type="ORF">AC482_04590</name>
</gene>
<dbReference type="AlphaFoldDB" id="A0A0M0BNX5"/>
<sequence length="166" mass="18393">MSSTSRSAEPFNGIRRAYALLFLYLIEVIEEIGTDRALEALQRAAERQADIVAEELRRGMPHGLGPFDSGLEAYSRFMADAGADVEIHRRNGSSATAAVRRCPFYEALLDVGVDCGYFLGGLCSHLTLPAIQSTLKRFDPRLKLEAEVMRQSAEEICLERIELRGA</sequence>
<proteinExistence type="predicted"/>
<name>A0A0M0BNX5_9ARCH</name>
<evidence type="ECO:0000313" key="1">
    <source>
        <dbReference type="EMBL" id="KON30124.1"/>
    </source>
</evidence>
<evidence type="ECO:0000313" key="2">
    <source>
        <dbReference type="Proteomes" id="UP000037210"/>
    </source>
</evidence>
<accession>A0A0M0BNX5</accession>